<protein>
    <submittedName>
        <fullName evidence="1">Uncharacterized protein</fullName>
    </submittedName>
</protein>
<evidence type="ECO:0000313" key="1">
    <source>
        <dbReference type="EMBL" id="KKN47017.1"/>
    </source>
</evidence>
<reference evidence="1" key="1">
    <citation type="journal article" date="2015" name="Nature">
        <title>Complex archaea that bridge the gap between prokaryotes and eukaryotes.</title>
        <authorList>
            <person name="Spang A."/>
            <person name="Saw J.H."/>
            <person name="Jorgensen S.L."/>
            <person name="Zaremba-Niedzwiedzka K."/>
            <person name="Martijn J."/>
            <person name="Lind A.E."/>
            <person name="van Eijk R."/>
            <person name="Schleper C."/>
            <person name="Guy L."/>
            <person name="Ettema T.J."/>
        </authorList>
    </citation>
    <scope>NUCLEOTIDE SEQUENCE</scope>
</reference>
<dbReference type="AlphaFoldDB" id="A0A0F9RC39"/>
<dbReference type="EMBL" id="LAZR01001299">
    <property type="protein sequence ID" value="KKN47017.1"/>
    <property type="molecule type" value="Genomic_DNA"/>
</dbReference>
<name>A0A0F9RC39_9ZZZZ</name>
<accession>A0A0F9RC39</accession>
<comment type="caution">
    <text evidence="1">The sequence shown here is derived from an EMBL/GenBank/DDBJ whole genome shotgun (WGS) entry which is preliminary data.</text>
</comment>
<proteinExistence type="predicted"/>
<sequence length="92" mass="11109">MTYRDKLLELFNVEINKIIIDKGIEVGYQILLFNKFKEDFDIINVYLQEGGDYLPDKFLIDLNWWEFIMREFDNDSRLFALTLSDYVKELIS</sequence>
<organism evidence="1">
    <name type="scientific">marine sediment metagenome</name>
    <dbReference type="NCBI Taxonomy" id="412755"/>
    <lineage>
        <taxon>unclassified sequences</taxon>
        <taxon>metagenomes</taxon>
        <taxon>ecological metagenomes</taxon>
    </lineage>
</organism>
<gene>
    <name evidence="1" type="ORF">LCGC14_0667090</name>
</gene>